<dbReference type="InterPro" id="IPR011009">
    <property type="entry name" value="Kinase-like_dom_sf"/>
</dbReference>
<dbReference type="AlphaFoldDB" id="A0A017H8Q2"/>
<keyword evidence="6 9" id="KW-0418">Kinase</keyword>
<keyword evidence="7" id="KW-0067">ATP-binding</keyword>
<comment type="subunit">
    <text evidence="2">Homodimer.</text>
</comment>
<dbReference type="EMBL" id="AUZI01000012">
    <property type="protein sequence ID" value="KID49374.1"/>
    <property type="molecule type" value="Genomic_DNA"/>
</dbReference>
<dbReference type="PIRSF" id="PIRSF031134">
    <property type="entry name" value="MTRK"/>
    <property type="match status" value="1"/>
</dbReference>
<keyword evidence="5" id="KW-0547">Nucleotide-binding</keyword>
<sequence>MNKYEKHFLLDSKEIISYVKEKKLFSDENELIAEEIGDGNINYVFRVKDIKTGKSVVLKQADTLLRSSGRPLDIGRSKIEAKILEIEGKLAKKFVPEVYFYDDTMAVLAMEDISEYKNLRKELIEGNIFPNFSEEISTFLANTLFLTTDLVLPQEKKKLYVKEFINPDLCDISECLVFTEPYTDDKKRNVITSGNESFVETFLYQNFPLHFAVAKLKENFMNSSQALIHGDLHSGSIFISSQGIKIIDPEFAFYGPMAYDVGNVIANLQFPYFRAKYFMEEGERKRKFLIWLENCIQEIPKLFLKKLQLLWTEKVKDPIRKNEKYKEYYIERLSREIAGYTGTEMIRRVVGDAKVLELTSLEVSETKLLLERELLQKGISLILENTTLPKEDIFLDAREQNEIK</sequence>
<dbReference type="Gene3D" id="3.90.1200.10">
    <property type="match status" value="1"/>
</dbReference>
<evidence type="ECO:0000259" key="8">
    <source>
        <dbReference type="Pfam" id="PF01636"/>
    </source>
</evidence>
<organism evidence="9 10">
    <name type="scientific">Fusobacterium necrophorum subsp. funduliforme B35</name>
    <dbReference type="NCBI Taxonomy" id="1226633"/>
    <lineage>
        <taxon>Bacteria</taxon>
        <taxon>Fusobacteriati</taxon>
        <taxon>Fusobacteriota</taxon>
        <taxon>Fusobacteriia</taxon>
        <taxon>Fusobacteriales</taxon>
        <taxon>Fusobacteriaceae</taxon>
        <taxon>Fusobacterium</taxon>
    </lineage>
</organism>
<dbReference type="Proteomes" id="UP000031184">
    <property type="component" value="Unassembled WGS sequence"/>
</dbReference>
<dbReference type="Gene3D" id="3.30.200.20">
    <property type="entry name" value="Phosphorylase Kinase, domain 1"/>
    <property type="match status" value="1"/>
</dbReference>
<dbReference type="RefSeq" id="WP_039121583.1">
    <property type="nucleotide sequence ID" value="NZ_AOJP01000001.1"/>
</dbReference>
<dbReference type="SUPFAM" id="SSF56112">
    <property type="entry name" value="Protein kinase-like (PK-like)"/>
    <property type="match status" value="1"/>
</dbReference>
<accession>A0A017H8Q2</accession>
<protein>
    <recommendedName>
        <fullName evidence="3">S-methyl-5-thioribose kinase</fullName>
        <ecNumber evidence="3">2.7.1.100</ecNumber>
    </recommendedName>
</protein>
<evidence type="ECO:0000256" key="4">
    <source>
        <dbReference type="ARBA" id="ARBA00022679"/>
    </source>
</evidence>
<dbReference type="EC" id="2.7.1.100" evidence="3"/>
<evidence type="ECO:0000256" key="1">
    <source>
        <dbReference type="ARBA" id="ARBA00010165"/>
    </source>
</evidence>
<evidence type="ECO:0000313" key="10">
    <source>
        <dbReference type="Proteomes" id="UP000031184"/>
    </source>
</evidence>
<dbReference type="GO" id="GO:0009086">
    <property type="term" value="P:methionine biosynthetic process"/>
    <property type="evidence" value="ECO:0007669"/>
    <property type="project" value="InterPro"/>
</dbReference>
<dbReference type="NCBIfam" id="TIGR01767">
    <property type="entry name" value="MTRK"/>
    <property type="match status" value="1"/>
</dbReference>
<evidence type="ECO:0000256" key="5">
    <source>
        <dbReference type="ARBA" id="ARBA00022741"/>
    </source>
</evidence>
<dbReference type="PANTHER" id="PTHR34273:SF2">
    <property type="entry name" value="METHYLTHIORIBOSE KINASE"/>
    <property type="match status" value="1"/>
</dbReference>
<evidence type="ECO:0000256" key="6">
    <source>
        <dbReference type="ARBA" id="ARBA00022777"/>
    </source>
</evidence>
<evidence type="ECO:0000256" key="2">
    <source>
        <dbReference type="ARBA" id="ARBA00011738"/>
    </source>
</evidence>
<keyword evidence="4 9" id="KW-0808">Transferase</keyword>
<dbReference type="PANTHER" id="PTHR34273">
    <property type="entry name" value="METHYLTHIORIBOSE KINASE"/>
    <property type="match status" value="1"/>
</dbReference>
<dbReference type="OrthoDB" id="9777791at2"/>
<evidence type="ECO:0000313" key="9">
    <source>
        <dbReference type="EMBL" id="KID49374.1"/>
    </source>
</evidence>
<name>A0A017H8Q2_9FUSO</name>
<proteinExistence type="inferred from homology"/>
<feature type="domain" description="Aminoglycoside phosphotransferase" evidence="8">
    <location>
        <begin position="219"/>
        <end position="269"/>
    </location>
</feature>
<comment type="similarity">
    <text evidence="1">Belongs to the methylthioribose kinase family.</text>
</comment>
<dbReference type="GO" id="GO:0046522">
    <property type="term" value="F:S-methyl-5-thioribose kinase activity"/>
    <property type="evidence" value="ECO:0007669"/>
    <property type="project" value="UniProtKB-EC"/>
</dbReference>
<evidence type="ECO:0000256" key="3">
    <source>
        <dbReference type="ARBA" id="ARBA00012128"/>
    </source>
</evidence>
<dbReference type="InterPro" id="IPR002575">
    <property type="entry name" value="Aminoglycoside_PTrfase"/>
</dbReference>
<dbReference type="InterPro" id="IPR009212">
    <property type="entry name" value="Methylthioribose_kinase"/>
</dbReference>
<dbReference type="Pfam" id="PF01636">
    <property type="entry name" value="APH"/>
    <property type="match status" value="1"/>
</dbReference>
<comment type="caution">
    <text evidence="9">The sequence shown here is derived from an EMBL/GenBank/DDBJ whole genome shotgun (WGS) entry which is preliminary data.</text>
</comment>
<gene>
    <name evidence="9" type="ORF">C095_04300</name>
</gene>
<evidence type="ECO:0000256" key="7">
    <source>
        <dbReference type="ARBA" id="ARBA00022840"/>
    </source>
</evidence>
<dbReference type="GO" id="GO:0005524">
    <property type="term" value="F:ATP binding"/>
    <property type="evidence" value="ECO:0007669"/>
    <property type="project" value="UniProtKB-KW"/>
</dbReference>
<dbReference type="PATRIC" id="fig|1226633.4.peg.868"/>
<reference evidence="9 10" key="1">
    <citation type="submission" date="2013-08" db="EMBL/GenBank/DDBJ databases">
        <title>An opportunistic ruminal bacterium that causes liver abscesses in cattle.</title>
        <authorList>
            <person name="Benahmed F.H."/>
            <person name="Rasmussen M."/>
            <person name="Harbottle H."/>
            <person name="Soppet D."/>
            <person name="Nagaraja T.G."/>
            <person name="Davidson M."/>
        </authorList>
    </citation>
    <scope>NUCLEOTIDE SEQUENCE [LARGE SCALE GENOMIC DNA]</scope>
    <source>
        <strain evidence="9 10">B35</strain>
    </source>
</reference>